<keyword evidence="5 11" id="KW-0863">Zinc-finger</keyword>
<sequence length="157" mass="18402">MRRERTFKCDQCDATFKRKDTLNVHIQVVHDGHKKYKCDLCEKAFVTPSVLKSHKKTHTGEKEKICPYCGQKFASNGTLRVHIRSHTGETHLRSVLYRVHITQVCDLSFSLKKMLSRHKLTHNPNRPMAECQQCHKKFTRNDYLKVHMENVHGETES</sequence>
<reference evidence="13" key="1">
    <citation type="submission" date="2022-11" db="EMBL/GenBank/DDBJ databases">
        <title>Chromosome-level genome of Pogonophryne albipinna.</title>
        <authorList>
            <person name="Jo E."/>
        </authorList>
    </citation>
    <scope>NUCLEOTIDE SEQUENCE</scope>
    <source>
        <strain evidence="13">SGF0006</strain>
        <tissue evidence="13">Muscle</tissue>
    </source>
</reference>
<dbReference type="Gene3D" id="3.30.160.60">
    <property type="entry name" value="Classic Zinc Finger"/>
    <property type="match status" value="4"/>
</dbReference>
<keyword evidence="4" id="KW-0677">Repeat</keyword>
<feature type="domain" description="C2H2-type" evidence="12">
    <location>
        <begin position="7"/>
        <end position="35"/>
    </location>
</feature>
<accession>A0AAD6A918</accession>
<keyword evidence="9" id="KW-0804">Transcription</keyword>
<dbReference type="Proteomes" id="UP001219934">
    <property type="component" value="Unassembled WGS sequence"/>
</dbReference>
<dbReference type="GO" id="GO:0003677">
    <property type="term" value="F:DNA binding"/>
    <property type="evidence" value="ECO:0007669"/>
    <property type="project" value="UniProtKB-KW"/>
</dbReference>
<evidence type="ECO:0000313" key="13">
    <source>
        <dbReference type="EMBL" id="KAJ4920422.1"/>
    </source>
</evidence>
<evidence type="ECO:0000259" key="12">
    <source>
        <dbReference type="PROSITE" id="PS50157"/>
    </source>
</evidence>
<organism evidence="13 14">
    <name type="scientific">Pogonophryne albipinna</name>
    <dbReference type="NCBI Taxonomy" id="1090488"/>
    <lineage>
        <taxon>Eukaryota</taxon>
        <taxon>Metazoa</taxon>
        <taxon>Chordata</taxon>
        <taxon>Craniata</taxon>
        <taxon>Vertebrata</taxon>
        <taxon>Euteleostomi</taxon>
        <taxon>Actinopterygii</taxon>
        <taxon>Neopterygii</taxon>
        <taxon>Teleostei</taxon>
        <taxon>Neoteleostei</taxon>
        <taxon>Acanthomorphata</taxon>
        <taxon>Eupercaria</taxon>
        <taxon>Perciformes</taxon>
        <taxon>Notothenioidei</taxon>
        <taxon>Pogonophryne</taxon>
    </lineage>
</organism>
<evidence type="ECO:0000256" key="8">
    <source>
        <dbReference type="ARBA" id="ARBA00023125"/>
    </source>
</evidence>
<dbReference type="PANTHER" id="PTHR24394:SF29">
    <property type="entry name" value="MYONEURIN"/>
    <property type="match status" value="1"/>
</dbReference>
<evidence type="ECO:0000256" key="1">
    <source>
        <dbReference type="ARBA" id="ARBA00004123"/>
    </source>
</evidence>
<evidence type="ECO:0000256" key="10">
    <source>
        <dbReference type="ARBA" id="ARBA00023242"/>
    </source>
</evidence>
<dbReference type="AlphaFoldDB" id="A0AAD6A918"/>
<keyword evidence="10" id="KW-0539">Nucleus</keyword>
<evidence type="ECO:0000256" key="7">
    <source>
        <dbReference type="ARBA" id="ARBA00023015"/>
    </source>
</evidence>
<dbReference type="GO" id="GO:0005634">
    <property type="term" value="C:nucleus"/>
    <property type="evidence" value="ECO:0007669"/>
    <property type="project" value="UniProtKB-SubCell"/>
</dbReference>
<evidence type="ECO:0000256" key="4">
    <source>
        <dbReference type="ARBA" id="ARBA00022737"/>
    </source>
</evidence>
<dbReference type="InterPro" id="IPR036236">
    <property type="entry name" value="Znf_C2H2_sf"/>
</dbReference>
<gene>
    <name evidence="13" type="ORF">JOQ06_013922</name>
</gene>
<dbReference type="EMBL" id="JAPTMU010000197">
    <property type="protein sequence ID" value="KAJ4920422.1"/>
    <property type="molecule type" value="Genomic_DNA"/>
</dbReference>
<evidence type="ECO:0000256" key="3">
    <source>
        <dbReference type="ARBA" id="ARBA00022723"/>
    </source>
</evidence>
<evidence type="ECO:0000256" key="6">
    <source>
        <dbReference type="ARBA" id="ARBA00022833"/>
    </source>
</evidence>
<dbReference type="FunFam" id="3.30.160.60:FF:000527">
    <property type="entry name" value="Zinc finger protein"/>
    <property type="match status" value="1"/>
</dbReference>
<dbReference type="InterPro" id="IPR013087">
    <property type="entry name" value="Znf_C2H2_type"/>
</dbReference>
<keyword evidence="7" id="KW-0805">Transcription regulation</keyword>
<protein>
    <recommendedName>
        <fullName evidence="12">C2H2-type domain-containing protein</fullName>
    </recommendedName>
</protein>
<dbReference type="SUPFAM" id="SSF57667">
    <property type="entry name" value="beta-beta-alpha zinc fingers"/>
    <property type="match status" value="3"/>
</dbReference>
<feature type="domain" description="C2H2-type" evidence="12">
    <location>
        <begin position="129"/>
        <end position="157"/>
    </location>
</feature>
<evidence type="ECO:0000256" key="9">
    <source>
        <dbReference type="ARBA" id="ARBA00023163"/>
    </source>
</evidence>
<dbReference type="PANTHER" id="PTHR24394">
    <property type="entry name" value="ZINC FINGER PROTEIN"/>
    <property type="match status" value="1"/>
</dbReference>
<evidence type="ECO:0000256" key="5">
    <source>
        <dbReference type="ARBA" id="ARBA00022771"/>
    </source>
</evidence>
<keyword evidence="8" id="KW-0238">DNA-binding</keyword>
<proteinExistence type="inferred from homology"/>
<dbReference type="FunFam" id="3.30.160.60:FF:000476">
    <property type="entry name" value="Zinc finger protein"/>
    <property type="match status" value="1"/>
</dbReference>
<dbReference type="FunFam" id="3.30.160.60:FF:000518">
    <property type="entry name" value="Zinc finger protein"/>
    <property type="match status" value="1"/>
</dbReference>
<feature type="domain" description="C2H2-type" evidence="12">
    <location>
        <begin position="97"/>
        <end position="127"/>
    </location>
</feature>
<evidence type="ECO:0000313" key="14">
    <source>
        <dbReference type="Proteomes" id="UP001219934"/>
    </source>
</evidence>
<dbReference type="FunFam" id="3.30.160.60:FF:001156">
    <property type="entry name" value="Zinc finger protein 407"/>
    <property type="match status" value="1"/>
</dbReference>
<dbReference type="Pfam" id="PF00096">
    <property type="entry name" value="zf-C2H2"/>
    <property type="match status" value="4"/>
</dbReference>
<dbReference type="SMART" id="SM00355">
    <property type="entry name" value="ZnF_C2H2"/>
    <property type="match status" value="5"/>
</dbReference>
<name>A0AAD6A918_9TELE</name>
<dbReference type="GO" id="GO:0000981">
    <property type="term" value="F:DNA-binding transcription factor activity, RNA polymerase II-specific"/>
    <property type="evidence" value="ECO:0007669"/>
    <property type="project" value="TreeGrafter"/>
</dbReference>
<feature type="domain" description="C2H2-type" evidence="12">
    <location>
        <begin position="36"/>
        <end position="63"/>
    </location>
</feature>
<keyword evidence="6" id="KW-0862">Zinc</keyword>
<dbReference type="PROSITE" id="PS50157">
    <property type="entry name" value="ZINC_FINGER_C2H2_2"/>
    <property type="match status" value="5"/>
</dbReference>
<comment type="subcellular location">
    <subcellularLocation>
        <location evidence="1">Nucleus</location>
    </subcellularLocation>
</comment>
<dbReference type="PROSITE" id="PS00028">
    <property type="entry name" value="ZINC_FINGER_C2H2_1"/>
    <property type="match status" value="4"/>
</dbReference>
<keyword evidence="3" id="KW-0479">Metal-binding</keyword>
<feature type="domain" description="C2H2-type" evidence="12">
    <location>
        <begin position="64"/>
        <end position="91"/>
    </location>
</feature>
<keyword evidence="14" id="KW-1185">Reference proteome</keyword>
<evidence type="ECO:0000256" key="2">
    <source>
        <dbReference type="ARBA" id="ARBA00006991"/>
    </source>
</evidence>
<comment type="caution">
    <text evidence="13">The sequence shown here is derived from an EMBL/GenBank/DDBJ whole genome shotgun (WGS) entry which is preliminary data.</text>
</comment>
<dbReference type="GO" id="GO:0008270">
    <property type="term" value="F:zinc ion binding"/>
    <property type="evidence" value="ECO:0007669"/>
    <property type="project" value="UniProtKB-KW"/>
</dbReference>
<evidence type="ECO:0000256" key="11">
    <source>
        <dbReference type="PROSITE-ProRule" id="PRU00042"/>
    </source>
</evidence>
<comment type="similarity">
    <text evidence="2">Belongs to the krueppel C2H2-type zinc-finger protein family.</text>
</comment>